<dbReference type="RefSeq" id="WP_005182238.1">
    <property type="nucleotide sequence ID" value="NZ_CP045804.1"/>
</dbReference>
<protein>
    <submittedName>
        <fullName evidence="1">Uncharacterized protein</fullName>
    </submittedName>
</protein>
<organism evidence="1">
    <name type="scientific">Gordonia amarae</name>
    <dbReference type="NCBI Taxonomy" id="36821"/>
    <lineage>
        <taxon>Bacteria</taxon>
        <taxon>Bacillati</taxon>
        <taxon>Actinomycetota</taxon>
        <taxon>Actinomycetes</taxon>
        <taxon>Mycobacteriales</taxon>
        <taxon>Gordoniaceae</taxon>
        <taxon>Gordonia</taxon>
    </lineage>
</organism>
<reference evidence="1" key="1">
    <citation type="journal article" date="2021" name="Nat. Microbiol.">
        <title>Cocultivation of an ultrasmall environmental parasitic bacterium with lytic ability against bacteria associated with wastewater foams.</title>
        <authorList>
            <person name="Batinovic S."/>
            <person name="Rose J.J.A."/>
            <person name="Ratcliffe J."/>
            <person name="Seviour R.J."/>
            <person name="Petrovski S."/>
        </authorList>
    </citation>
    <scope>NUCLEOTIDE SEQUENCE</scope>
    <source>
        <strain evidence="1">CON44</strain>
    </source>
</reference>
<gene>
    <name evidence="1" type="ORF">GII30_14970</name>
</gene>
<proteinExistence type="predicted"/>
<sequence>MSDITAPTGIDAAELTLLVGEPGARAYDAYPIDLADRAEAQQALSDLPAEATALVGIEFDDPEESGNRIVLADEGLDAARFVDNHGHRLAPDHVLPRLDSLRRVVLTAAR</sequence>
<evidence type="ECO:0000313" key="1">
    <source>
        <dbReference type="EMBL" id="QHN40277.1"/>
    </source>
</evidence>
<name>A0A857LNQ2_9ACTN</name>
<accession>A0A857LNQ2</accession>
<dbReference type="AlphaFoldDB" id="A0A857LNQ2"/>
<dbReference type="EMBL" id="CP045810">
    <property type="protein sequence ID" value="QHN40277.1"/>
    <property type="molecule type" value="Genomic_DNA"/>
</dbReference>